<organism evidence="2 3">
    <name type="scientific">Neoasaia chiangmaiensis</name>
    <dbReference type="NCBI Taxonomy" id="320497"/>
    <lineage>
        <taxon>Bacteria</taxon>
        <taxon>Pseudomonadati</taxon>
        <taxon>Pseudomonadota</taxon>
        <taxon>Alphaproteobacteria</taxon>
        <taxon>Acetobacterales</taxon>
        <taxon>Acetobacteraceae</taxon>
        <taxon>Neoasaia</taxon>
    </lineage>
</organism>
<dbReference type="PANTHER" id="PTHR21240:SF30">
    <property type="entry name" value="AMIDOHYDROLASE-RELATED DOMAIN-CONTAINING PROTEIN-RELATED"/>
    <property type="match status" value="1"/>
</dbReference>
<dbReference type="Proteomes" id="UP000188604">
    <property type="component" value="Chromosome"/>
</dbReference>
<dbReference type="EMBL" id="CP014691">
    <property type="protein sequence ID" value="AQS86644.1"/>
    <property type="molecule type" value="Genomic_DNA"/>
</dbReference>
<dbReference type="STRING" id="320497.A0U93_00305"/>
<dbReference type="SUPFAM" id="SSF51556">
    <property type="entry name" value="Metallo-dependent hydrolases"/>
    <property type="match status" value="1"/>
</dbReference>
<keyword evidence="3" id="KW-1185">Reference proteome</keyword>
<gene>
    <name evidence="2" type="ORF">A0U93_00305</name>
</gene>
<dbReference type="Gene3D" id="3.20.20.140">
    <property type="entry name" value="Metal-dependent hydrolases"/>
    <property type="match status" value="1"/>
</dbReference>
<dbReference type="KEGG" id="nch:A0U93_00305"/>
<dbReference type="RefSeq" id="WP_077805611.1">
    <property type="nucleotide sequence ID" value="NZ_BJXS01000016.1"/>
</dbReference>
<evidence type="ECO:0000313" key="3">
    <source>
        <dbReference type="Proteomes" id="UP000188604"/>
    </source>
</evidence>
<evidence type="ECO:0000256" key="1">
    <source>
        <dbReference type="ARBA" id="ARBA00023239"/>
    </source>
</evidence>
<dbReference type="PANTHER" id="PTHR21240">
    <property type="entry name" value="2-AMINO-3-CARBOXYLMUCONATE-6-SEMIALDEHYDE DECARBOXYLASE"/>
    <property type="match status" value="1"/>
</dbReference>
<dbReference type="GO" id="GO:0016787">
    <property type="term" value="F:hydrolase activity"/>
    <property type="evidence" value="ECO:0007669"/>
    <property type="project" value="UniProtKB-KW"/>
</dbReference>
<keyword evidence="2" id="KW-0378">Hydrolase</keyword>
<dbReference type="GO" id="GO:0005829">
    <property type="term" value="C:cytosol"/>
    <property type="evidence" value="ECO:0007669"/>
    <property type="project" value="TreeGrafter"/>
</dbReference>
<dbReference type="AlphaFoldDB" id="A0A1U9KLI1"/>
<dbReference type="InterPro" id="IPR032465">
    <property type="entry name" value="ACMSD"/>
</dbReference>
<accession>A0A1U9KLI1</accession>
<dbReference type="Pfam" id="PF04909">
    <property type="entry name" value="Amidohydro_2"/>
    <property type="match status" value="1"/>
</dbReference>
<evidence type="ECO:0000313" key="2">
    <source>
        <dbReference type="EMBL" id="AQS86644.1"/>
    </source>
</evidence>
<keyword evidence="1" id="KW-0456">Lyase</keyword>
<dbReference type="GO" id="GO:0019748">
    <property type="term" value="P:secondary metabolic process"/>
    <property type="evidence" value="ECO:0007669"/>
    <property type="project" value="TreeGrafter"/>
</dbReference>
<dbReference type="OrthoDB" id="149172at2"/>
<dbReference type="GO" id="GO:0016831">
    <property type="term" value="F:carboxy-lyase activity"/>
    <property type="evidence" value="ECO:0007669"/>
    <property type="project" value="InterPro"/>
</dbReference>
<sequence length="329" mass="36387">MKLIGIEEHFLTPEVKDAWSTIGLDAADPSVAFHGGPLAKRLADLAEERLALMDETGLDVQVLSLTTPSLHDLGPESVELTRRANDAVAEAIARHPDRFQALATLPVAMPDEAALELERCVRTLGFKGTMLCGRVGHRNLDHADLLPIFKSAAALKAPILLHPRAPEKAVRDAYYSGFSPQVDAAFSCFGLGWHYDAGIQFLRLVLAGHFDRFPDLQVILGHWGELVLFYAERIANMDRVSGLAHPMATYFRRNLSVTASGIYLPHYLEQAARIVGHDRLLFSTDYPYQYRPGRDARRFLENCGLDKAATQGFAHGNWERLIAGLPQPA</sequence>
<name>A0A1U9KLI1_9PROT</name>
<proteinExistence type="predicted"/>
<protein>
    <submittedName>
        <fullName evidence="2">Amidohydrolase</fullName>
    </submittedName>
</protein>
<dbReference type="InterPro" id="IPR032466">
    <property type="entry name" value="Metal_Hydrolase"/>
</dbReference>
<reference evidence="2 3" key="1">
    <citation type="submission" date="2016-03" db="EMBL/GenBank/DDBJ databases">
        <title>Acetic acid bacteria sequencing.</title>
        <authorList>
            <person name="Brandt J."/>
            <person name="Jakob F."/>
            <person name="Vogel R.F."/>
        </authorList>
    </citation>
    <scope>NUCLEOTIDE SEQUENCE [LARGE SCALE GENOMIC DNA]</scope>
    <source>
        <strain evidence="2 3">NBRC 101099</strain>
    </source>
</reference>
<dbReference type="InterPro" id="IPR006680">
    <property type="entry name" value="Amidohydro-rel"/>
</dbReference>